<dbReference type="Gene3D" id="3.10.450.50">
    <property type="match status" value="1"/>
</dbReference>
<dbReference type="Proteomes" id="UP000526734">
    <property type="component" value="Unassembled WGS sequence"/>
</dbReference>
<dbReference type="SUPFAM" id="SSF54427">
    <property type="entry name" value="NTF2-like"/>
    <property type="match status" value="1"/>
</dbReference>
<dbReference type="EMBL" id="JACGZW010000016">
    <property type="protein sequence ID" value="MBB1158982.1"/>
    <property type="molecule type" value="Genomic_DNA"/>
</dbReference>
<protein>
    <submittedName>
        <fullName evidence="2">Nuclear transport factor 2 family protein</fullName>
    </submittedName>
</protein>
<feature type="domain" description="SnoaL-like" evidence="1">
    <location>
        <begin position="16"/>
        <end position="116"/>
    </location>
</feature>
<proteinExistence type="predicted"/>
<reference evidence="2 3" key="1">
    <citation type="submission" date="2020-08" db="EMBL/GenBank/DDBJ databases">
        <title>Amycolatopsis sp. nov. DR6-1 isolated from Dendrobium heterocarpum.</title>
        <authorList>
            <person name="Tedsree N."/>
            <person name="Kuncharoen N."/>
            <person name="Likhitwitayawuid K."/>
            <person name="Tanasupawat S."/>
        </authorList>
    </citation>
    <scope>NUCLEOTIDE SEQUENCE [LARGE SCALE GENOMIC DNA]</scope>
    <source>
        <strain evidence="2 3">DR6-1</strain>
    </source>
</reference>
<accession>A0A7W3ZFD4</accession>
<organism evidence="2 3">
    <name type="scientific">Amycolatopsis dendrobii</name>
    <dbReference type="NCBI Taxonomy" id="2760662"/>
    <lineage>
        <taxon>Bacteria</taxon>
        <taxon>Bacillati</taxon>
        <taxon>Actinomycetota</taxon>
        <taxon>Actinomycetes</taxon>
        <taxon>Pseudonocardiales</taxon>
        <taxon>Pseudonocardiaceae</taxon>
        <taxon>Amycolatopsis</taxon>
    </lineage>
</organism>
<evidence type="ECO:0000313" key="3">
    <source>
        <dbReference type="Proteomes" id="UP000526734"/>
    </source>
</evidence>
<sequence>MSSAKLARYVQRMNEICAAVAAHDLDKVLEYFDDECVVVNGVGGTVGDKSALAPGFEEMFATFPDWTPRVAASFLEGDTIGVLFEVTGTAGGTGPKVTWIGTGYSTFDPETLKIVRDVYFMDEAALEQKINDAAVTG</sequence>
<dbReference type="AlphaFoldDB" id="A0A7W3ZFD4"/>
<evidence type="ECO:0000259" key="1">
    <source>
        <dbReference type="Pfam" id="PF12680"/>
    </source>
</evidence>
<dbReference type="RefSeq" id="WP_182895688.1">
    <property type="nucleotide sequence ID" value="NZ_JACGZW010000016.1"/>
</dbReference>
<dbReference type="Pfam" id="PF12680">
    <property type="entry name" value="SnoaL_2"/>
    <property type="match status" value="1"/>
</dbReference>
<name>A0A7W3ZFD4_9PSEU</name>
<evidence type="ECO:0000313" key="2">
    <source>
        <dbReference type="EMBL" id="MBB1158982.1"/>
    </source>
</evidence>
<keyword evidence="3" id="KW-1185">Reference proteome</keyword>
<comment type="caution">
    <text evidence="2">The sequence shown here is derived from an EMBL/GenBank/DDBJ whole genome shotgun (WGS) entry which is preliminary data.</text>
</comment>
<gene>
    <name evidence="2" type="ORF">H4281_38035</name>
</gene>
<dbReference type="InterPro" id="IPR032710">
    <property type="entry name" value="NTF2-like_dom_sf"/>
</dbReference>
<dbReference type="InterPro" id="IPR037401">
    <property type="entry name" value="SnoaL-like"/>
</dbReference>